<reference evidence="3 4" key="1">
    <citation type="submission" date="2020-08" db="EMBL/GenBank/DDBJ databases">
        <title>Amycolatopsis echigonensis JCM 21831.</title>
        <authorList>
            <person name="Tedsree N."/>
            <person name="Kuncharoen N."/>
            <person name="Likhitwitayawuid K."/>
            <person name="Tanasupawat S."/>
        </authorList>
    </citation>
    <scope>NUCLEOTIDE SEQUENCE [LARGE SCALE GENOMIC DNA]</scope>
    <source>
        <strain evidence="3 4">JCM 21831</strain>
    </source>
</reference>
<evidence type="ECO:0000313" key="3">
    <source>
        <dbReference type="EMBL" id="MBB2504920.1"/>
    </source>
</evidence>
<keyword evidence="2" id="KW-0812">Transmembrane</keyword>
<proteinExistence type="predicted"/>
<dbReference type="PANTHER" id="PTHR33406">
    <property type="entry name" value="MEMBRANE PROTEIN MJ1562-RELATED"/>
    <property type="match status" value="1"/>
</dbReference>
<dbReference type="AlphaFoldDB" id="A0A8E1W7H3"/>
<feature type="region of interest" description="Disordered" evidence="1">
    <location>
        <begin position="765"/>
        <end position="790"/>
    </location>
</feature>
<dbReference type="InterPro" id="IPR050545">
    <property type="entry name" value="Mycobact_MmpL"/>
</dbReference>
<feature type="transmembrane region" description="Helical" evidence="2">
    <location>
        <begin position="38"/>
        <end position="58"/>
    </location>
</feature>
<dbReference type="GO" id="GO:0005886">
    <property type="term" value="C:plasma membrane"/>
    <property type="evidence" value="ECO:0007669"/>
    <property type="project" value="TreeGrafter"/>
</dbReference>
<keyword evidence="2" id="KW-1133">Transmembrane helix</keyword>
<organism evidence="3 4">
    <name type="scientific">Amycolatopsis echigonensis</name>
    <dbReference type="NCBI Taxonomy" id="2576905"/>
    <lineage>
        <taxon>Bacteria</taxon>
        <taxon>Bacillati</taxon>
        <taxon>Actinomycetota</taxon>
        <taxon>Actinomycetes</taxon>
        <taxon>Pseudonocardiales</taxon>
        <taxon>Pseudonocardiaceae</taxon>
        <taxon>Amycolatopsis</taxon>
    </lineage>
</organism>
<dbReference type="Proteomes" id="UP000550260">
    <property type="component" value="Unassembled WGS sequence"/>
</dbReference>
<accession>A0A8E1W7H3</accession>
<evidence type="ECO:0000256" key="1">
    <source>
        <dbReference type="SAM" id="MobiDB-lite"/>
    </source>
</evidence>
<evidence type="ECO:0000313" key="4">
    <source>
        <dbReference type="Proteomes" id="UP000550260"/>
    </source>
</evidence>
<feature type="transmembrane region" description="Helical" evidence="2">
    <location>
        <begin position="741"/>
        <end position="759"/>
    </location>
</feature>
<dbReference type="Gene3D" id="1.20.1640.10">
    <property type="entry name" value="Multidrug efflux transporter AcrB transmembrane domain"/>
    <property type="match status" value="1"/>
</dbReference>
<feature type="transmembrane region" description="Helical" evidence="2">
    <location>
        <begin position="317"/>
        <end position="337"/>
    </location>
</feature>
<feature type="transmembrane region" description="Helical" evidence="2">
    <location>
        <begin position="343"/>
        <end position="359"/>
    </location>
</feature>
<dbReference type="RefSeq" id="WP_183126579.1">
    <property type="nucleotide sequence ID" value="NZ_JACJHR010000085.1"/>
</dbReference>
<feature type="transmembrane region" description="Helical" evidence="2">
    <location>
        <begin position="371"/>
        <end position="391"/>
    </location>
</feature>
<gene>
    <name evidence="3" type="ORF">H5411_37985</name>
</gene>
<feature type="transmembrane region" description="Helical" evidence="2">
    <location>
        <begin position="713"/>
        <end position="735"/>
    </location>
</feature>
<feature type="transmembrane region" description="Helical" evidence="2">
    <location>
        <begin position="652"/>
        <end position="673"/>
    </location>
</feature>
<comment type="caution">
    <text evidence="3">The sequence shown here is derived from an EMBL/GenBank/DDBJ whole genome shotgun (WGS) entry which is preliminary data.</text>
</comment>
<protein>
    <submittedName>
        <fullName evidence="3">RND transporter</fullName>
    </submittedName>
</protein>
<evidence type="ECO:0000256" key="2">
    <source>
        <dbReference type="SAM" id="Phobius"/>
    </source>
</evidence>
<name>A0A8E1W7H3_9PSEU</name>
<feature type="transmembrane region" description="Helical" evidence="2">
    <location>
        <begin position="679"/>
        <end position="701"/>
    </location>
</feature>
<feature type="transmembrane region" description="Helical" evidence="2">
    <location>
        <begin position="290"/>
        <end position="310"/>
    </location>
</feature>
<feature type="transmembrane region" description="Helical" evidence="2">
    <location>
        <begin position="442"/>
        <end position="459"/>
    </location>
</feature>
<dbReference type="EMBL" id="JACJHR010000085">
    <property type="protein sequence ID" value="MBB2504920.1"/>
    <property type="molecule type" value="Genomic_DNA"/>
</dbReference>
<feature type="transmembrane region" description="Helical" evidence="2">
    <location>
        <begin position="397"/>
        <end position="416"/>
    </location>
</feature>
<sequence length="790" mass="82487">MPRGDGRLRRTVTRVWSAMARAGHRGWTEVRHPTRRSLAAAALALVGTAFLLGGLAQLRVQTNLESFLPDGDPALAQYDDVARSFGGDPVVVLVRSKAPGQQLDTAHLLPLLGLEGQLAKLPDVATVYGPGTTLNQIAGQTQLLLAELSGRRDGIRAEAVDTAKKRGESQAKADQAGQAALEQFDLRYGKLLVQALPSGLPTLRNADFVKSVVYGTQGNPKAQWRFIVPTNDSVAILVRPRQGLDETSTRVLVQGVREKVDGAKLDAAEVRVSGVPVIVSSLGDQVRGEIPLLGGIAVLGVSACFFLVPWTRRRRRLLPVVTTLIAIGLTLAAFGWLDRPVSLGVVAFLSVLLGIGSYYPTYFAQRASRRVVVVVVAASAASFATLTLSPLPFVRDLGFAMALGVLLSAGTGFLLLGRGEAASAPRPAVADAVAQPSRRVRFAVAAIALVAAGVGWAALPQLKIEGSLDNLAAGLPAVDDARGVEAVMGSSGELDVVLRGDNVLSPAAVAWSQQAQNVAVARHGDQMRPVVSPPGLLPFLGPSPTAEQIIAGVRLLPPYLASAVFREDNKVALLSYGVKLEDVGQLQALRDDLRTVLPSPPPGYTVEVTGLPMAAVRGNELLSGGRVLSNTAGIAVAGLVLLIGLRRRGDAVRAALAAVLATGAGLCLLWLAGIALSPITVALGSLTAAVGCEFTVVLSHAVREGSRRLRRSVLLATATSMIGYLVLLASGLAAIREFGVLLAASVLLALASAWCVVWATSGRPPRPNPGAEPGTTESDAPRETMVGAHR</sequence>
<feature type="transmembrane region" description="Helical" evidence="2">
    <location>
        <begin position="627"/>
        <end position="645"/>
    </location>
</feature>
<keyword evidence="2" id="KW-0472">Membrane</keyword>
<dbReference type="SUPFAM" id="SSF82866">
    <property type="entry name" value="Multidrug efflux transporter AcrB transmembrane domain"/>
    <property type="match status" value="2"/>
</dbReference>
<dbReference type="PANTHER" id="PTHR33406:SF13">
    <property type="entry name" value="MEMBRANE PROTEIN YDFJ"/>
    <property type="match status" value="1"/>
</dbReference>